<dbReference type="CDD" id="cd02869">
    <property type="entry name" value="PseudoU_synth_RluA_like"/>
    <property type="match status" value="1"/>
</dbReference>
<dbReference type="PANTHER" id="PTHR21600">
    <property type="entry name" value="MITOCHONDRIAL RNA PSEUDOURIDINE SYNTHASE"/>
    <property type="match status" value="1"/>
</dbReference>
<dbReference type="InParanoid" id="A0A1Z5KT64"/>
<sequence>MRQSGRYKSSLTRWLCFAVLLSFTSGFLFLFPQRKSSRLYLSSSDKVIPVQRTPCVTGVAPRDGPLNEAVARILNMNSFEKANELIEIGAVWARMEGLSEEDLLAQYDEGTSSSRALYADIAPFPDDDDVDLEMYIEQMESQRFRRILTPSHIQAGTDLRIYPEPRRFPAYYNVTRDCLLYEDTTFLVVDKPPMLPTQPDASNYFECLPGAVQDLLGPFYNIMGEEINRPLLCHRVDAPVGGCVVLSKDRNGQQVFSNFQRDRALRKVYLTLTRQPVPLGMHIHWMWAPQSARGASGGPACQLIRHAPPESRRKAREYWNRCVLEVVKCEPIVVPGEEGPLYQSTVRLVTGRKHQIRAQLASVGAPILHDTLYEPMTSLTLDVLETNDDSLDEAISKCRAPVRPIGLQAHAVLFGGIRVKARPPWWQKVGTDEAV</sequence>
<gene>
    <name evidence="3" type="ORF">FisN_16Hh295</name>
</gene>
<comment type="caution">
    <text evidence="3">The sequence shown here is derived from an EMBL/GenBank/DDBJ whole genome shotgun (WGS) entry which is preliminary data.</text>
</comment>
<dbReference type="PANTHER" id="PTHR21600:SF52">
    <property type="entry name" value="PSEUDOURIDINE SYNTHASE RSUA_RLUA-LIKE DOMAIN-CONTAINING PROTEIN"/>
    <property type="match status" value="1"/>
</dbReference>
<dbReference type="GO" id="GO:0009982">
    <property type="term" value="F:pseudouridine synthase activity"/>
    <property type="evidence" value="ECO:0007669"/>
    <property type="project" value="InterPro"/>
</dbReference>
<name>A0A1Z5KT64_FISSO</name>
<evidence type="ECO:0000256" key="1">
    <source>
        <dbReference type="SAM" id="Phobius"/>
    </source>
</evidence>
<feature type="domain" description="Pseudouridine synthase RsuA/RluA-like" evidence="2">
    <location>
        <begin position="186"/>
        <end position="362"/>
    </location>
</feature>
<evidence type="ECO:0000313" key="3">
    <source>
        <dbReference type="EMBL" id="GAX29275.1"/>
    </source>
</evidence>
<evidence type="ECO:0000313" key="4">
    <source>
        <dbReference type="Proteomes" id="UP000198406"/>
    </source>
</evidence>
<feature type="transmembrane region" description="Helical" evidence="1">
    <location>
        <begin position="12"/>
        <end position="31"/>
    </location>
</feature>
<dbReference type="SUPFAM" id="SSF55120">
    <property type="entry name" value="Pseudouridine synthase"/>
    <property type="match status" value="1"/>
</dbReference>
<dbReference type="OrthoDB" id="424794at2759"/>
<accession>A0A1Z5KT64</accession>
<keyword evidence="1" id="KW-0812">Transmembrane</keyword>
<dbReference type="AlphaFoldDB" id="A0A1Z5KT64"/>
<dbReference type="Proteomes" id="UP000198406">
    <property type="component" value="Unassembled WGS sequence"/>
</dbReference>
<proteinExistence type="predicted"/>
<dbReference type="Gene3D" id="3.30.2350.10">
    <property type="entry name" value="Pseudouridine synthase"/>
    <property type="match status" value="1"/>
</dbReference>
<dbReference type="GO" id="GO:0000455">
    <property type="term" value="P:enzyme-directed rRNA pseudouridine synthesis"/>
    <property type="evidence" value="ECO:0007669"/>
    <property type="project" value="TreeGrafter"/>
</dbReference>
<evidence type="ECO:0000259" key="2">
    <source>
        <dbReference type="Pfam" id="PF00849"/>
    </source>
</evidence>
<dbReference type="Pfam" id="PF00849">
    <property type="entry name" value="PseudoU_synth_2"/>
    <property type="match status" value="1"/>
</dbReference>
<dbReference type="InterPro" id="IPR050188">
    <property type="entry name" value="RluA_PseudoU_synthase"/>
</dbReference>
<dbReference type="InterPro" id="IPR006145">
    <property type="entry name" value="PsdUridine_synth_RsuA/RluA"/>
</dbReference>
<dbReference type="InterPro" id="IPR020103">
    <property type="entry name" value="PsdUridine_synth_cat_dom_sf"/>
</dbReference>
<protein>
    <recommendedName>
        <fullName evidence="2">Pseudouridine synthase RsuA/RluA-like domain-containing protein</fullName>
    </recommendedName>
</protein>
<dbReference type="GO" id="GO:0003723">
    <property type="term" value="F:RNA binding"/>
    <property type="evidence" value="ECO:0007669"/>
    <property type="project" value="InterPro"/>
</dbReference>
<keyword evidence="1" id="KW-1133">Transmembrane helix</keyword>
<organism evidence="3 4">
    <name type="scientific">Fistulifera solaris</name>
    <name type="common">Oleaginous diatom</name>
    <dbReference type="NCBI Taxonomy" id="1519565"/>
    <lineage>
        <taxon>Eukaryota</taxon>
        <taxon>Sar</taxon>
        <taxon>Stramenopiles</taxon>
        <taxon>Ochrophyta</taxon>
        <taxon>Bacillariophyta</taxon>
        <taxon>Bacillariophyceae</taxon>
        <taxon>Bacillariophycidae</taxon>
        <taxon>Naviculales</taxon>
        <taxon>Naviculaceae</taxon>
        <taxon>Fistulifera</taxon>
    </lineage>
</organism>
<reference evidence="3 4" key="1">
    <citation type="journal article" date="2015" name="Plant Cell">
        <title>Oil accumulation by the oleaginous diatom Fistulifera solaris as revealed by the genome and transcriptome.</title>
        <authorList>
            <person name="Tanaka T."/>
            <person name="Maeda Y."/>
            <person name="Veluchamy A."/>
            <person name="Tanaka M."/>
            <person name="Abida H."/>
            <person name="Marechal E."/>
            <person name="Bowler C."/>
            <person name="Muto M."/>
            <person name="Sunaga Y."/>
            <person name="Tanaka M."/>
            <person name="Yoshino T."/>
            <person name="Taniguchi T."/>
            <person name="Fukuda Y."/>
            <person name="Nemoto M."/>
            <person name="Matsumoto M."/>
            <person name="Wong P.S."/>
            <person name="Aburatani S."/>
            <person name="Fujibuchi W."/>
        </authorList>
    </citation>
    <scope>NUCLEOTIDE SEQUENCE [LARGE SCALE GENOMIC DNA]</scope>
    <source>
        <strain evidence="3 4">JPCC DA0580</strain>
    </source>
</reference>
<dbReference type="EMBL" id="BDSP01000289">
    <property type="protein sequence ID" value="GAX29275.1"/>
    <property type="molecule type" value="Genomic_DNA"/>
</dbReference>
<keyword evidence="1" id="KW-0472">Membrane</keyword>
<keyword evidence="4" id="KW-1185">Reference proteome</keyword>